<dbReference type="InterPro" id="IPR013563">
    <property type="entry name" value="Oligopep_ABC_C"/>
</dbReference>
<dbReference type="GO" id="GO:0055085">
    <property type="term" value="P:transmembrane transport"/>
    <property type="evidence" value="ECO:0007669"/>
    <property type="project" value="UniProtKB-ARBA"/>
</dbReference>
<dbReference type="PROSITE" id="PS00211">
    <property type="entry name" value="ABC_TRANSPORTER_1"/>
    <property type="match status" value="2"/>
</dbReference>
<feature type="domain" description="ABC transporter" evidence="6">
    <location>
        <begin position="17"/>
        <end position="265"/>
    </location>
</feature>
<evidence type="ECO:0000256" key="3">
    <source>
        <dbReference type="ARBA" id="ARBA00022741"/>
    </source>
</evidence>
<protein>
    <submittedName>
        <fullName evidence="7">ABC transporter ATP-binding protein</fullName>
    </submittedName>
</protein>
<proteinExistence type="inferred from homology"/>
<dbReference type="CDD" id="cd03257">
    <property type="entry name" value="ABC_NikE_OppD_transporters"/>
    <property type="match status" value="2"/>
</dbReference>
<feature type="domain" description="ABC transporter" evidence="6">
    <location>
        <begin position="341"/>
        <end position="586"/>
    </location>
</feature>
<accession>A0A934QVQ7</accession>
<dbReference type="InterPro" id="IPR003439">
    <property type="entry name" value="ABC_transporter-like_ATP-bd"/>
</dbReference>
<evidence type="ECO:0000256" key="5">
    <source>
        <dbReference type="SAM" id="MobiDB-lite"/>
    </source>
</evidence>
<dbReference type="EMBL" id="JAENJH010000014">
    <property type="protein sequence ID" value="MBK1789142.1"/>
    <property type="molecule type" value="Genomic_DNA"/>
</dbReference>
<dbReference type="SUPFAM" id="SSF52540">
    <property type="entry name" value="P-loop containing nucleoside triphosphate hydrolases"/>
    <property type="match status" value="2"/>
</dbReference>
<sequence>MTATPTAPPPQAAAPTVRIRDLRIDAATGTLVHGIDLDIAPGERVGLIGESGSGKSISSYALLGLLDEQLSARGDVRIAGVDGNVLDCSDSTLSAARGRIASIVFQEPMTALNPLMRIEAQIAETMLRHRTVPDRRSARRAVLELLAQVKVPDPDRVARAFPHQLSGGQRQRVVIAMALANDPALLICDEPTTALDVTVQAQVLDIISDLVRDRDTALLFISHDLAVVSSVADRVAVMRHGHIVEHGATETVFAAPQHSYTKALLAASDLNAADGRGRLVTVDSAPDSEPGSAPGGSEERPSAGQRPVVAASPHLVLDPGEGGSPSAQVFNPAPSDTVPLIRARGLSRVYPGSRGGHRGEGVHGLRAVSFDVVEGQKLGIVGESGSGKSTLLRIVAALDKATAGGIEVGGTDLGRASRAELRRLREDVAVVFQDPMSSLDPRMKVSAIVSEPLRGVGRAEAAERTREVLAAVGLDDDALTRFPHQFSGGQRQRISIARALITRPRILIADEPVSALDVSVRAQVLNLIADLSDQYDLTLLFISHDLGVVRHVCDALLVMSSGEIVESRGTADLYAAPRHRFTADLVSATPTLKYARTTVVTGEDR</sequence>
<dbReference type="AlphaFoldDB" id="A0A934QVQ7"/>
<evidence type="ECO:0000259" key="6">
    <source>
        <dbReference type="PROSITE" id="PS50893"/>
    </source>
</evidence>
<comment type="caution">
    <text evidence="7">The sequence shown here is derived from an EMBL/GenBank/DDBJ whole genome shotgun (WGS) entry which is preliminary data.</text>
</comment>
<dbReference type="PANTHER" id="PTHR43776">
    <property type="entry name" value="TRANSPORT ATP-BINDING PROTEIN"/>
    <property type="match status" value="1"/>
</dbReference>
<dbReference type="Proteomes" id="UP000635245">
    <property type="component" value="Unassembled WGS sequence"/>
</dbReference>
<keyword evidence="4 7" id="KW-0067">ATP-binding</keyword>
<comment type="similarity">
    <text evidence="1">Belongs to the ABC transporter superfamily.</text>
</comment>
<dbReference type="GO" id="GO:0015833">
    <property type="term" value="P:peptide transport"/>
    <property type="evidence" value="ECO:0007669"/>
    <property type="project" value="InterPro"/>
</dbReference>
<dbReference type="NCBIfam" id="NF007739">
    <property type="entry name" value="PRK10419.1"/>
    <property type="match status" value="2"/>
</dbReference>
<reference evidence="7" key="1">
    <citation type="submission" date="2020-12" db="EMBL/GenBank/DDBJ databases">
        <title>Prauserella sp. ASG 168, a novel actinomycete isolated from cave rock.</title>
        <authorList>
            <person name="Suriyachadkun C."/>
        </authorList>
    </citation>
    <scope>NUCLEOTIDE SEQUENCE</scope>
    <source>
        <strain evidence="7">ASG 168</strain>
    </source>
</reference>
<evidence type="ECO:0000313" key="8">
    <source>
        <dbReference type="Proteomes" id="UP000635245"/>
    </source>
</evidence>
<dbReference type="SMART" id="SM00382">
    <property type="entry name" value="AAA"/>
    <property type="match status" value="2"/>
</dbReference>
<organism evidence="7 8">
    <name type="scientific">Prauserella cavernicola</name>
    <dbReference type="NCBI Taxonomy" id="2800127"/>
    <lineage>
        <taxon>Bacteria</taxon>
        <taxon>Bacillati</taxon>
        <taxon>Actinomycetota</taxon>
        <taxon>Actinomycetes</taxon>
        <taxon>Pseudonocardiales</taxon>
        <taxon>Pseudonocardiaceae</taxon>
        <taxon>Prauserella</taxon>
    </lineage>
</organism>
<feature type="region of interest" description="Disordered" evidence="5">
    <location>
        <begin position="280"/>
        <end position="335"/>
    </location>
</feature>
<evidence type="ECO:0000256" key="4">
    <source>
        <dbReference type="ARBA" id="ARBA00022840"/>
    </source>
</evidence>
<keyword evidence="8" id="KW-1185">Reference proteome</keyword>
<keyword evidence="3" id="KW-0547">Nucleotide-binding</keyword>
<gene>
    <name evidence="7" type="ORF">JHE00_32830</name>
</gene>
<dbReference type="RefSeq" id="WP_200325793.1">
    <property type="nucleotide sequence ID" value="NZ_JAENJH010000014.1"/>
</dbReference>
<dbReference type="Pfam" id="PF08352">
    <property type="entry name" value="oligo_HPY"/>
    <property type="match status" value="1"/>
</dbReference>
<evidence type="ECO:0000256" key="2">
    <source>
        <dbReference type="ARBA" id="ARBA00022448"/>
    </source>
</evidence>
<name>A0A934QVQ7_9PSEU</name>
<dbReference type="NCBIfam" id="NF008453">
    <property type="entry name" value="PRK11308.1"/>
    <property type="match status" value="2"/>
</dbReference>
<dbReference type="InterPro" id="IPR050319">
    <property type="entry name" value="ABC_transp_ATP-bind"/>
</dbReference>
<dbReference type="InterPro" id="IPR003593">
    <property type="entry name" value="AAA+_ATPase"/>
</dbReference>
<dbReference type="InterPro" id="IPR027417">
    <property type="entry name" value="P-loop_NTPase"/>
</dbReference>
<evidence type="ECO:0000256" key="1">
    <source>
        <dbReference type="ARBA" id="ARBA00005417"/>
    </source>
</evidence>
<dbReference type="Pfam" id="PF00005">
    <property type="entry name" value="ABC_tran"/>
    <property type="match status" value="2"/>
</dbReference>
<keyword evidence="2" id="KW-0813">Transport</keyword>
<dbReference type="PROSITE" id="PS50893">
    <property type="entry name" value="ABC_TRANSPORTER_2"/>
    <property type="match status" value="2"/>
</dbReference>
<dbReference type="GO" id="GO:0016887">
    <property type="term" value="F:ATP hydrolysis activity"/>
    <property type="evidence" value="ECO:0007669"/>
    <property type="project" value="InterPro"/>
</dbReference>
<evidence type="ECO:0000313" key="7">
    <source>
        <dbReference type="EMBL" id="MBK1789142.1"/>
    </source>
</evidence>
<dbReference type="Gene3D" id="3.40.50.300">
    <property type="entry name" value="P-loop containing nucleotide triphosphate hydrolases"/>
    <property type="match status" value="2"/>
</dbReference>
<dbReference type="PANTHER" id="PTHR43776:SF7">
    <property type="entry name" value="D,D-DIPEPTIDE TRANSPORT ATP-BINDING PROTEIN DDPF-RELATED"/>
    <property type="match status" value="1"/>
</dbReference>
<dbReference type="GO" id="GO:0005524">
    <property type="term" value="F:ATP binding"/>
    <property type="evidence" value="ECO:0007669"/>
    <property type="project" value="UniProtKB-KW"/>
</dbReference>
<dbReference type="InterPro" id="IPR017871">
    <property type="entry name" value="ABC_transporter-like_CS"/>
</dbReference>